<name>A0ABP1CYN4_9APHY</name>
<organism evidence="2 3">
    <name type="scientific">Somion occarium</name>
    <dbReference type="NCBI Taxonomy" id="3059160"/>
    <lineage>
        <taxon>Eukaryota</taxon>
        <taxon>Fungi</taxon>
        <taxon>Dikarya</taxon>
        <taxon>Basidiomycota</taxon>
        <taxon>Agaricomycotina</taxon>
        <taxon>Agaricomycetes</taxon>
        <taxon>Polyporales</taxon>
        <taxon>Cerrenaceae</taxon>
        <taxon>Somion</taxon>
    </lineage>
</organism>
<feature type="compositionally biased region" description="Low complexity" evidence="1">
    <location>
        <begin position="84"/>
        <end position="100"/>
    </location>
</feature>
<dbReference type="EMBL" id="OZ037945">
    <property type="protein sequence ID" value="CAL1700750.1"/>
    <property type="molecule type" value="Genomic_DNA"/>
</dbReference>
<protein>
    <submittedName>
        <fullName evidence="2">Uncharacterized protein</fullName>
    </submittedName>
</protein>
<reference evidence="3" key="1">
    <citation type="submission" date="2024-04" db="EMBL/GenBank/DDBJ databases">
        <authorList>
            <person name="Shaw F."/>
            <person name="Minotto A."/>
        </authorList>
    </citation>
    <scope>NUCLEOTIDE SEQUENCE [LARGE SCALE GENOMIC DNA]</scope>
</reference>
<feature type="region of interest" description="Disordered" evidence="1">
    <location>
        <begin position="81"/>
        <end position="137"/>
    </location>
</feature>
<evidence type="ECO:0000313" key="3">
    <source>
        <dbReference type="Proteomes" id="UP001497453"/>
    </source>
</evidence>
<keyword evidence="3" id="KW-1185">Reference proteome</keyword>
<feature type="compositionally biased region" description="Basic and acidic residues" evidence="1">
    <location>
        <begin position="345"/>
        <end position="372"/>
    </location>
</feature>
<feature type="compositionally biased region" description="Polar residues" evidence="1">
    <location>
        <begin position="329"/>
        <end position="342"/>
    </location>
</feature>
<evidence type="ECO:0000313" key="2">
    <source>
        <dbReference type="EMBL" id="CAL1700750.1"/>
    </source>
</evidence>
<evidence type="ECO:0000256" key="1">
    <source>
        <dbReference type="SAM" id="MobiDB-lite"/>
    </source>
</evidence>
<sequence>MSALSDATAKIPLPTFLKALTSNGVPASKAMAAAGKIYKKYNTRAALSFLTDFDLKSAGVSEKEDRKLVLAALKKAGYKGSAVAGPSKSASSQASGSGAATNKTNSDAETRQGVRKKRRRDDDLNEFLPDRPTDEGDTYASLDFNEILNEEVLMPKSVVINRAPIMAAWAFVVAERLGFQREEALSIASVYTEMNAISKGVSLGIYDERKQKGVEATKGGSQPYVDLMGRRVPLFQTSSQQWRALSSGTPVAPATAFSYIKRSLRQTTPHIVGALRLLALSYPATMLNERGFSLYAEFRPEVDGWGKRGEIKCKSILALRRPELEPSNGKDSSPVTAKSTNDIVKVGELHGDKIEDGAAVEEPDRKKARLEESGDEYDAALDADEFNFDDIDLQELP</sequence>
<feature type="region of interest" description="Disordered" evidence="1">
    <location>
        <begin position="324"/>
        <end position="376"/>
    </location>
</feature>
<accession>A0ABP1CYN4</accession>
<dbReference type="Proteomes" id="UP001497453">
    <property type="component" value="Chromosome 2"/>
</dbReference>
<gene>
    <name evidence="2" type="ORF">GFSPODELE1_LOCUS3279</name>
</gene>
<proteinExistence type="predicted"/>